<evidence type="ECO:0000313" key="4">
    <source>
        <dbReference type="Proteomes" id="UP000054051"/>
    </source>
</evidence>
<name>G2JC37_9BURK</name>
<evidence type="ECO:0000313" key="3">
    <source>
        <dbReference type="EMBL" id="CCD30344.1"/>
    </source>
</evidence>
<accession>G2JC37</accession>
<organism evidence="3 4">
    <name type="scientific">Candidatus Glomeribacter gigasporarum BEG34</name>
    <dbReference type="NCBI Taxonomy" id="1070319"/>
    <lineage>
        <taxon>Bacteria</taxon>
        <taxon>Pseudomonadati</taxon>
        <taxon>Pseudomonadota</taxon>
        <taxon>Betaproteobacteria</taxon>
        <taxon>Burkholderiales</taxon>
        <taxon>Burkholderiaceae</taxon>
        <taxon>Candidatus Glomeribacter</taxon>
    </lineage>
</organism>
<dbReference type="eggNOG" id="COG4379">
    <property type="taxonomic scope" value="Bacteria"/>
</dbReference>
<evidence type="ECO:0000259" key="1">
    <source>
        <dbReference type="Pfam" id="PF21929"/>
    </source>
</evidence>
<dbReference type="STRING" id="1070319.CAGGBEG34_900001"/>
<dbReference type="SUPFAM" id="SSF69279">
    <property type="entry name" value="Phage tail proteins"/>
    <property type="match status" value="2"/>
</dbReference>
<dbReference type="Gene3D" id="3.55.50.10">
    <property type="entry name" value="Baseplate protein-like domains"/>
    <property type="match status" value="1"/>
</dbReference>
<reference evidence="3 4" key="1">
    <citation type="submission" date="2011-08" db="EMBL/GenBank/DDBJ databases">
        <title>The genome of the obligate endobacterium of an arbuscular mycorrhizal fungus reveals an interphylum network of nutritional interactions.</title>
        <authorList>
            <person name="Ghignone S."/>
            <person name="Salvioli A."/>
            <person name="Anca I."/>
            <person name="Lumini E."/>
            <person name="Ortu G."/>
            <person name="Petiti L."/>
            <person name="Cruveiller S."/>
            <person name="Bianciotto V."/>
            <person name="Piffanelli P."/>
            <person name="Lanfranco L."/>
            <person name="Bonfante P."/>
        </authorList>
    </citation>
    <scope>NUCLEOTIDE SEQUENCE [LARGE SCALE GENOMIC DNA]</scope>
    <source>
        <strain evidence="3 4">BEG34</strain>
    </source>
</reference>
<keyword evidence="4" id="KW-1185">Reference proteome</keyword>
<dbReference type="Pfam" id="PF22255">
    <property type="entry name" value="Gp44-like_2nd"/>
    <property type="match status" value="1"/>
</dbReference>
<comment type="caution">
    <text evidence="3">The sequence shown here is derived from an EMBL/GenBank/DDBJ whole genome shotgun (WGS) entry which is preliminary data.</text>
</comment>
<proteinExistence type="predicted"/>
<dbReference type="InterPro" id="IPR053982">
    <property type="entry name" value="Gp44/GpP-like_C"/>
</dbReference>
<sequence>MMGRGKCADLVDCAALWPGGQISGASALAIAQKLAQPYGITVRASSDAGPVIPQFNLMLGESAFEVIERICRTSALLAYEEPDGNLLLARVGKARAAGALIQGVNVQSARAVYSMDQRYSEYIALLQSVDTLADAGEGGNLLAKAHDPGVQRARTRLIIAEAGSGGQEVAKKRVEWEAARRAGRSSQLCVTTDRWRDASGALWTPNTQIEVRIPAMQTEGNAWVLAEVRYQRNANGTTAELLLMPPNAFTPQPVVLQPYDADIPAFPS</sequence>
<feature type="domain" description="Baseplate hub protein gp44/GpP-like C-terminal" evidence="1">
    <location>
        <begin position="169"/>
        <end position="251"/>
    </location>
</feature>
<dbReference type="InterPro" id="IPR053981">
    <property type="entry name" value="Gp44/GpP-like_2nd"/>
</dbReference>
<dbReference type="Pfam" id="PF21929">
    <property type="entry name" value="GpP_4th"/>
    <property type="match status" value="1"/>
</dbReference>
<dbReference type="AlphaFoldDB" id="G2JC37"/>
<feature type="domain" description="Baseplate hub protein gp44/GpP-like second" evidence="2">
    <location>
        <begin position="7"/>
        <end position="90"/>
    </location>
</feature>
<dbReference type="EMBL" id="CAFB01000114">
    <property type="protein sequence ID" value="CCD30344.1"/>
    <property type="molecule type" value="Genomic_DNA"/>
</dbReference>
<gene>
    <name evidence="3" type="ORF">CAGGBEG34_900001</name>
</gene>
<protein>
    <submittedName>
        <fullName evidence="3">Putative bacteriophage tail protein GpP,Mu-like</fullName>
    </submittedName>
</protein>
<dbReference type="Proteomes" id="UP000054051">
    <property type="component" value="Unassembled WGS sequence"/>
</dbReference>
<evidence type="ECO:0000259" key="2">
    <source>
        <dbReference type="Pfam" id="PF22255"/>
    </source>
</evidence>
<dbReference type="Gene3D" id="2.30.300.10">
    <property type="entry name" value="Baseplate protein-like domain - beta roll fold"/>
    <property type="match status" value="1"/>
</dbReference>